<dbReference type="Pfam" id="PF16213">
    <property type="entry name" value="DCB"/>
    <property type="match status" value="1"/>
</dbReference>
<feature type="region of interest" description="Disordered" evidence="9">
    <location>
        <begin position="1310"/>
        <end position="1341"/>
    </location>
</feature>
<feature type="compositionally biased region" description="Low complexity" evidence="9">
    <location>
        <begin position="61"/>
        <end position="75"/>
    </location>
</feature>
<evidence type="ECO:0000259" key="10">
    <source>
        <dbReference type="PROSITE" id="PS50190"/>
    </source>
</evidence>
<dbReference type="SUPFAM" id="SSF48425">
    <property type="entry name" value="Sec7 domain"/>
    <property type="match status" value="1"/>
</dbReference>
<dbReference type="Gene3D" id="1.10.220.20">
    <property type="match status" value="1"/>
</dbReference>
<dbReference type="GO" id="GO:0016020">
    <property type="term" value="C:membrane"/>
    <property type="evidence" value="ECO:0007669"/>
    <property type="project" value="UniProtKB-SubCell"/>
</dbReference>
<dbReference type="GO" id="GO:0015031">
    <property type="term" value="P:protein transport"/>
    <property type="evidence" value="ECO:0007669"/>
    <property type="project" value="UniProtKB-KW"/>
</dbReference>
<dbReference type="InterPro" id="IPR032629">
    <property type="entry name" value="DCB_dom"/>
</dbReference>
<dbReference type="EMBL" id="OX459121">
    <property type="protein sequence ID" value="CAI9101575.1"/>
    <property type="molecule type" value="Genomic_DNA"/>
</dbReference>
<evidence type="ECO:0000256" key="4">
    <source>
        <dbReference type="ARBA" id="ARBA00022448"/>
    </source>
</evidence>
<dbReference type="InterPro" id="IPR032817">
    <property type="entry name" value="Mon2_C"/>
</dbReference>
<feature type="region of interest" description="Disordered" evidence="9">
    <location>
        <begin position="43"/>
        <end position="75"/>
    </location>
</feature>
<keyword evidence="12" id="KW-1185">Reference proteome</keyword>
<dbReference type="Pfam" id="PF09324">
    <property type="entry name" value="Sec7-like_HDS"/>
    <property type="match status" value="1"/>
</dbReference>
<proteinExistence type="predicted"/>
<dbReference type="Proteomes" id="UP001161247">
    <property type="component" value="Chromosome 4"/>
</dbReference>
<dbReference type="InterPro" id="IPR023394">
    <property type="entry name" value="Sec7_C_sf"/>
</dbReference>
<dbReference type="GO" id="GO:0005829">
    <property type="term" value="C:cytosol"/>
    <property type="evidence" value="ECO:0007669"/>
    <property type="project" value="UniProtKB-SubCell"/>
</dbReference>
<feature type="compositionally biased region" description="Low complexity" evidence="9">
    <location>
        <begin position="1312"/>
        <end position="1324"/>
    </location>
</feature>
<dbReference type="Pfam" id="PF01369">
    <property type="entry name" value="Sec7"/>
    <property type="match status" value="1"/>
</dbReference>
<feature type="compositionally biased region" description="Basic and acidic residues" evidence="9">
    <location>
        <begin position="1332"/>
        <end position="1341"/>
    </location>
</feature>
<dbReference type="SMART" id="SM00222">
    <property type="entry name" value="Sec7"/>
    <property type="match status" value="1"/>
</dbReference>
<comment type="subunit">
    <text evidence="3">Homodimer.</text>
</comment>
<keyword evidence="4" id="KW-0813">Transport</keyword>
<dbReference type="InterPro" id="IPR000904">
    <property type="entry name" value="Sec7_dom"/>
</dbReference>
<evidence type="ECO:0000256" key="3">
    <source>
        <dbReference type="ARBA" id="ARBA00011738"/>
    </source>
</evidence>
<keyword evidence="5" id="KW-0963">Cytoplasm</keyword>
<dbReference type="Pfam" id="PF20252">
    <property type="entry name" value="BIG2_C"/>
    <property type="match status" value="1"/>
</dbReference>
<dbReference type="PANTHER" id="PTHR10663:SF375">
    <property type="entry name" value="LD29171P"/>
    <property type="match status" value="1"/>
</dbReference>
<evidence type="ECO:0000256" key="8">
    <source>
        <dbReference type="ARBA" id="ARBA00023136"/>
    </source>
</evidence>
<feature type="domain" description="SEC7" evidence="10">
    <location>
        <begin position="617"/>
        <end position="804"/>
    </location>
</feature>
<reference evidence="11" key="1">
    <citation type="submission" date="2023-03" db="EMBL/GenBank/DDBJ databases">
        <authorList>
            <person name="Julca I."/>
        </authorList>
    </citation>
    <scope>NUCLEOTIDE SEQUENCE</scope>
</reference>
<dbReference type="PANTHER" id="PTHR10663">
    <property type="entry name" value="GUANYL-NUCLEOTIDE EXCHANGE FACTOR"/>
    <property type="match status" value="1"/>
</dbReference>
<evidence type="ECO:0000256" key="5">
    <source>
        <dbReference type="ARBA" id="ARBA00022490"/>
    </source>
</evidence>
<feature type="region of interest" description="Disordered" evidence="9">
    <location>
        <begin position="571"/>
        <end position="612"/>
    </location>
</feature>
<dbReference type="FunFam" id="1.10.1000.11:FF:000005">
    <property type="entry name" value="Brefeldin A-inhibited guanine nucleotide-exchange 1"/>
    <property type="match status" value="1"/>
</dbReference>
<feature type="region of interest" description="Disordered" evidence="9">
    <location>
        <begin position="1537"/>
        <end position="1560"/>
    </location>
</feature>
<dbReference type="PROSITE" id="PS50190">
    <property type="entry name" value="SEC7"/>
    <property type="match status" value="1"/>
</dbReference>
<organism evidence="11 12">
    <name type="scientific">Oldenlandia corymbosa var. corymbosa</name>
    <dbReference type="NCBI Taxonomy" id="529605"/>
    <lineage>
        <taxon>Eukaryota</taxon>
        <taxon>Viridiplantae</taxon>
        <taxon>Streptophyta</taxon>
        <taxon>Embryophyta</taxon>
        <taxon>Tracheophyta</taxon>
        <taxon>Spermatophyta</taxon>
        <taxon>Magnoliopsida</taxon>
        <taxon>eudicotyledons</taxon>
        <taxon>Gunneridae</taxon>
        <taxon>Pentapetalae</taxon>
        <taxon>asterids</taxon>
        <taxon>lamiids</taxon>
        <taxon>Gentianales</taxon>
        <taxon>Rubiaceae</taxon>
        <taxon>Rubioideae</taxon>
        <taxon>Spermacoceae</taxon>
        <taxon>Hedyotis-Oldenlandia complex</taxon>
        <taxon>Oldenlandia</taxon>
    </lineage>
</organism>
<dbReference type="InterPro" id="IPR032691">
    <property type="entry name" value="Mon2/Sec7/BIG1-like_HUS"/>
</dbReference>
<evidence type="ECO:0000256" key="1">
    <source>
        <dbReference type="ARBA" id="ARBA00004287"/>
    </source>
</evidence>
<dbReference type="InterPro" id="IPR016024">
    <property type="entry name" value="ARM-type_fold"/>
</dbReference>
<dbReference type="InterPro" id="IPR046455">
    <property type="entry name" value="Sec7/BIG1-like_C"/>
</dbReference>
<dbReference type="CDD" id="cd00171">
    <property type="entry name" value="Sec7"/>
    <property type="match status" value="1"/>
</dbReference>
<sequence>MASNEVDSRLNLVLIPALEKIIKNGSWRKHSKLAHECKSVIEHLNSPNQNPPPSPTPPASPSAAPSDGDAVSSPSSSLPGVLLDLSLSDSELILSPLINAASSGNLKIAEPAVDAVQKLIAHGYLHGECDPTGGPEAKLLSRLMESICKCHELGDENVELLLIKSILSAVTSVSLRIHGDSLLLIVRTCYDIYLGSKNVVNQTTAKASLIQMLVIVFRRMEADSSTVPLQPIVVAELMDPPEKSDVDGTMTMVQGFITKIMQDIDGVLNPGTPRSGAASAGGAHDGAFETKTSTVESTNPADLLDSTDKDMLDAKYWEISMYKTALEGRKGELVDGEGERDDDLEVQIGNKLRRDAFLVFRALCKLSMKTPPKEALADPQLMRGKIVALELLKILLENAGAVFRTSERFLGAIKQYLCLSLLKNSASTLMIVFQLSCSIFISLVSRFRAGLKAEIGVFFPMIVLRVLENVSQPNFQQKMIVLRFLEKLCVDSQILVDIFLNYDCDVNSSNIFERMVNGLLKTAQGVPPGTTTTLLPPQEVAMKLEAMKCLVAILKSMGDWMNKQLRIPDPHSAKKIESLENGSETGSLSMANGDDEESVEASDSPSDASGEVSDAFTIEQRRAYKLELQEGISIFNRKPKKGIEFLINANKVGNSAEEIAAFLKNASGLNKTLIGDYLGEREDLSLKVMHAYVDSFDFQNMQFDEAIRLFLRGFRLPGEAQKIDRIMEKFAERYCKCNPSAFISADTAYVLAYSVILLNTDAHNPMVKNKMSADDFIRNNRGIDDGKDLPEEYMRSLYERISKNEIKMKEDDFAIQQRQSVNSNRILGLDSILNIVIRNRGEDRMETSDDLMRHMQEQFKEKARKSESVYYAATDVVILRFMIEVCWAPMLAAFSVPLDQSDDEVVISQCLEGFRCAIHVTAAMSMKTHRDAFVTSLAKFTSLHSPADIKQKNIEAIKAIITIADEDGNYLQEAWEHILTCVSRFEHLHLLGEGAPPDATFFAIPQNEFDKSKQSKSNVLPVLKKKGPGKIQNTGASARRGSYDSAGIGGNASGGITSEQMNNLVTNLNMLEQVGEMSRIFIRSQKLNSEAIVDFVKALCKVSMEELRSPSDPRVFSLTKIVEIAHYNMNRIRLVWSKIWRVLSDFFVTIGCSENLSIAIFAMDSLRQLSMKFLEREELANYNFQNEFMKPFVIVMRKSSAVEIRELIIRCVSQMVLSRVNNVKSGWKSMFMVFTTAAQDERKNIVLLAFEIIEKIVRDYFPYITETETTTFTDCVNCLIAFTNNRFNQDISLNAIAFLRYCAAKLAEGDLGSSSKEGSKETSGNISPSSPQKEKVKRNDGGDLTDKEDHLYFWFPLLAGLSELSFDPRPEIRKSALQVLFDTLRNYGHHFSLSLWERVFDSVLFPIFDYVRHTIDPTGENYSDHGFDRESGELEQDAWLYETCTLALQLVVDLFIKFYDTVNPLLRKVLLLLVNFIKRPHQSLAGIGIAAFVRLMSNAGNLFSEDKWQEVVLSLKSAANSTLPDFSFATNEDSQLLNHEEDHSRRNSGEFAESNTDDQDDVENLRRHRLYVAISDAKCRAAVQLLLIQAIMEVYTTYRSQLSVKNIVILFEAMHAAASHAHKINTDSALRAKLLEFGPMTQMQDPPLLRLENESYQICLSLLQNLVEDRPANFEESQVETYLVNLCHEVLQFYVQSAESGQISNSSVGSAEVQWAIPLGTGKRRELAARAPLVVATLHTICSLQESSFEKNLALFFPLFSSLISCEHGSNEVQLALSDMLNSSVGPILLRSC</sequence>
<dbReference type="Pfam" id="PF16206">
    <property type="entry name" value="Mon2_C"/>
    <property type="match status" value="1"/>
</dbReference>
<keyword evidence="7" id="KW-0653">Protein transport</keyword>
<evidence type="ECO:0000313" key="11">
    <source>
        <dbReference type="EMBL" id="CAI9101575.1"/>
    </source>
</evidence>
<dbReference type="InterPro" id="IPR015403">
    <property type="entry name" value="Mon2/Sec7/BIG1-like_HDS"/>
</dbReference>
<feature type="compositionally biased region" description="Pro residues" evidence="9">
    <location>
        <begin position="49"/>
        <end position="60"/>
    </location>
</feature>
<protein>
    <submittedName>
        <fullName evidence="11">OLC1v1038939C1</fullName>
    </submittedName>
</protein>
<dbReference type="GO" id="GO:0032012">
    <property type="term" value="P:regulation of ARF protein signal transduction"/>
    <property type="evidence" value="ECO:0007669"/>
    <property type="project" value="InterPro"/>
</dbReference>
<evidence type="ECO:0000256" key="9">
    <source>
        <dbReference type="SAM" id="MobiDB-lite"/>
    </source>
</evidence>
<dbReference type="GO" id="GO:0005085">
    <property type="term" value="F:guanyl-nucleotide exchange factor activity"/>
    <property type="evidence" value="ECO:0007669"/>
    <property type="project" value="UniProtKB-KW"/>
</dbReference>
<feature type="compositionally biased region" description="Polar residues" evidence="9">
    <location>
        <begin position="290"/>
        <end position="300"/>
    </location>
</feature>
<keyword evidence="6" id="KW-0344">Guanine-nucleotide releasing factor</keyword>
<comment type="subcellular location">
    <subcellularLocation>
        <location evidence="2">Cytoplasm</location>
        <location evidence="2">Cytosol</location>
    </subcellularLocation>
    <subcellularLocation>
        <location evidence="1">Membrane</location>
        <topology evidence="1">Peripheral membrane protein</topology>
        <orientation evidence="1">Cytoplasmic side</orientation>
    </subcellularLocation>
</comment>
<evidence type="ECO:0000256" key="2">
    <source>
        <dbReference type="ARBA" id="ARBA00004514"/>
    </source>
</evidence>
<keyword evidence="8" id="KW-0472">Membrane</keyword>
<dbReference type="FunFam" id="1.10.220.20:FF:000002">
    <property type="entry name" value="Brefeldin A-inhibited guanine nucleotide-exchange protein 1"/>
    <property type="match status" value="1"/>
</dbReference>
<dbReference type="Gene3D" id="1.10.1000.11">
    <property type="entry name" value="Arf Nucleotide-binding Site Opener,domain 2"/>
    <property type="match status" value="1"/>
</dbReference>
<dbReference type="SUPFAM" id="SSF48371">
    <property type="entry name" value="ARM repeat"/>
    <property type="match status" value="2"/>
</dbReference>
<accession>A0AAV1D100</accession>
<dbReference type="InterPro" id="IPR035999">
    <property type="entry name" value="Sec7_dom_sf"/>
</dbReference>
<evidence type="ECO:0000256" key="6">
    <source>
        <dbReference type="ARBA" id="ARBA00022658"/>
    </source>
</evidence>
<gene>
    <name evidence="11" type="ORF">OLC1_LOCUS11136</name>
</gene>
<feature type="compositionally biased region" description="Polar residues" evidence="9">
    <location>
        <begin position="580"/>
        <end position="590"/>
    </location>
</feature>
<feature type="compositionally biased region" description="Basic and acidic residues" evidence="9">
    <location>
        <begin position="1538"/>
        <end position="1548"/>
    </location>
</feature>
<dbReference type="GO" id="GO:0005802">
    <property type="term" value="C:trans-Golgi network"/>
    <property type="evidence" value="ECO:0007669"/>
    <property type="project" value="TreeGrafter"/>
</dbReference>
<evidence type="ECO:0000256" key="7">
    <source>
        <dbReference type="ARBA" id="ARBA00022927"/>
    </source>
</evidence>
<dbReference type="Pfam" id="PF12783">
    <property type="entry name" value="Sec7-like_HUS"/>
    <property type="match status" value="1"/>
</dbReference>
<evidence type="ECO:0000313" key="12">
    <source>
        <dbReference type="Proteomes" id="UP001161247"/>
    </source>
</evidence>
<name>A0AAV1D100_OLDCO</name>
<feature type="region of interest" description="Disordered" evidence="9">
    <location>
        <begin position="272"/>
        <end position="302"/>
    </location>
</feature>